<feature type="domain" description="TCP" evidence="8">
    <location>
        <begin position="105"/>
        <end position="163"/>
    </location>
</feature>
<evidence type="ECO:0000313" key="11">
    <source>
        <dbReference type="EMBL" id="WOG96344.1"/>
    </source>
</evidence>
<feature type="compositionally biased region" description="Basic residues" evidence="7">
    <location>
        <begin position="213"/>
        <end position="227"/>
    </location>
</feature>
<dbReference type="GO" id="GO:0003700">
    <property type="term" value="F:DNA-binding transcription factor activity"/>
    <property type="evidence" value="ECO:0007669"/>
    <property type="project" value="InterPro"/>
</dbReference>
<sequence>MYPSDGYVSVNTPAFTENDFNSALGIQDLSASSSSCFFHSSSPFNLYEDEAIYSQHLQAILCETNYQGMVETNNVSVTGNTEKPSLIDVNVKLPDQVVVRKKMCKKDRHSKINTAHGPRDRRMRLSLEVARKFFWLQDLLGFDKASKTVEWLIQHSKIAIKELAERFPHINKGSSLVTGSALSTSDCDVVSGMDESIPRTMSSDKGVPSTGRKEKRTRSVRKPTFHPRAKESREKAREKARERTKEKRQQQQQLDVQQSGSLMSWRPFGTGEEPRAPSHNNTSNYSDRLPVEAGNRPNARKLQLQSQGIREDIVNISDANTHLETGSCSPSALFNYHQQINFWNFS</sequence>
<dbReference type="EMBL" id="CP093346">
    <property type="protein sequence ID" value="WOG96344.1"/>
    <property type="molecule type" value="Genomic_DNA"/>
</dbReference>
<keyword evidence="2" id="KW-0217">Developmental protein</keyword>
<dbReference type="GO" id="GO:0005634">
    <property type="term" value="C:nucleus"/>
    <property type="evidence" value="ECO:0007669"/>
    <property type="project" value="UniProtKB-SubCell"/>
</dbReference>
<evidence type="ECO:0000256" key="4">
    <source>
        <dbReference type="ARBA" id="ARBA00023125"/>
    </source>
</evidence>
<dbReference type="GO" id="GO:2000032">
    <property type="term" value="P:regulation of secondary shoot formation"/>
    <property type="evidence" value="ECO:0007669"/>
    <property type="project" value="TreeGrafter"/>
</dbReference>
<evidence type="ECO:0000256" key="3">
    <source>
        <dbReference type="ARBA" id="ARBA00023015"/>
    </source>
</evidence>
<evidence type="ECO:0000256" key="2">
    <source>
        <dbReference type="ARBA" id="ARBA00022473"/>
    </source>
</evidence>
<evidence type="ECO:0000256" key="7">
    <source>
        <dbReference type="SAM" id="MobiDB-lite"/>
    </source>
</evidence>
<dbReference type="PANTHER" id="PTHR31072">
    <property type="entry name" value="TRANSCRIPTION FACTOR TCP4-RELATED"/>
    <property type="match status" value="1"/>
</dbReference>
<dbReference type="InterPro" id="IPR005333">
    <property type="entry name" value="Transcription_factor_TCP"/>
</dbReference>
<evidence type="ECO:0000313" key="12">
    <source>
        <dbReference type="Proteomes" id="UP000077755"/>
    </source>
</evidence>
<proteinExistence type="predicted"/>
<dbReference type="AlphaFoldDB" id="A0A165WMM8"/>
<feature type="domain" description="R" evidence="9">
    <location>
        <begin position="230"/>
        <end position="247"/>
    </location>
</feature>
<dbReference type="KEGG" id="dcr:108219612"/>
<dbReference type="PANTHER" id="PTHR31072:SF226">
    <property type="entry name" value="TRANSCRIPTION FACTOR TCP18"/>
    <property type="match status" value="1"/>
</dbReference>
<evidence type="ECO:0000256" key="5">
    <source>
        <dbReference type="ARBA" id="ARBA00023163"/>
    </source>
</evidence>
<keyword evidence="4" id="KW-0238">DNA-binding</keyword>
<keyword evidence="6" id="KW-0539">Nucleus</keyword>
<dbReference type="GO" id="GO:0043565">
    <property type="term" value="F:sequence-specific DNA binding"/>
    <property type="evidence" value="ECO:0007669"/>
    <property type="project" value="TreeGrafter"/>
</dbReference>
<dbReference type="InterPro" id="IPR017887">
    <property type="entry name" value="TF_TCP_subgr"/>
</dbReference>
<dbReference type="Proteomes" id="UP000077755">
    <property type="component" value="Chromosome 4"/>
</dbReference>
<dbReference type="EMBL" id="LNRQ01000004">
    <property type="protein sequence ID" value="KZM97506.1"/>
    <property type="molecule type" value="Genomic_DNA"/>
</dbReference>
<evidence type="ECO:0000259" key="8">
    <source>
        <dbReference type="PROSITE" id="PS51369"/>
    </source>
</evidence>
<keyword evidence="5" id="KW-0804">Transcription</keyword>
<evidence type="ECO:0000313" key="10">
    <source>
        <dbReference type="EMBL" id="KZM97506.1"/>
    </source>
</evidence>
<dbReference type="PROSITE" id="PS51369">
    <property type="entry name" value="TCP"/>
    <property type="match status" value="1"/>
</dbReference>
<reference evidence="11" key="2">
    <citation type="submission" date="2022-03" db="EMBL/GenBank/DDBJ databases">
        <title>Draft title - Genomic analysis of global carrot germplasm unveils the trajectory of domestication and the origin of high carotenoid orange carrot.</title>
        <authorList>
            <person name="Iorizzo M."/>
            <person name="Ellison S."/>
            <person name="Senalik D."/>
            <person name="Macko-Podgorni A."/>
            <person name="Grzebelus D."/>
            <person name="Bostan H."/>
            <person name="Rolling W."/>
            <person name="Curaba J."/>
            <person name="Simon P."/>
        </authorList>
    </citation>
    <scope>NUCLEOTIDE SEQUENCE</scope>
    <source>
        <tissue evidence="11">Leaf</tissue>
    </source>
</reference>
<feature type="region of interest" description="Disordered" evidence="7">
    <location>
        <begin position="192"/>
        <end position="294"/>
    </location>
</feature>
<gene>
    <name evidence="10" type="ORF">DCAR_015132</name>
    <name evidence="11" type="ORF">DCAR_0415679</name>
</gene>
<dbReference type="Pfam" id="PF03634">
    <property type="entry name" value="TCP"/>
    <property type="match status" value="1"/>
</dbReference>
<reference evidence="10" key="1">
    <citation type="journal article" date="2016" name="Nat. Genet.">
        <title>A high-quality carrot genome assembly provides new insights into carotenoid accumulation and asterid genome evolution.</title>
        <authorList>
            <person name="Iorizzo M."/>
            <person name="Ellison S."/>
            <person name="Senalik D."/>
            <person name="Zeng P."/>
            <person name="Satapoomin P."/>
            <person name="Huang J."/>
            <person name="Bowman M."/>
            <person name="Iovene M."/>
            <person name="Sanseverino W."/>
            <person name="Cavagnaro P."/>
            <person name="Yildiz M."/>
            <person name="Macko-Podgorni A."/>
            <person name="Moranska E."/>
            <person name="Grzebelus E."/>
            <person name="Grzebelus D."/>
            <person name="Ashrafi H."/>
            <person name="Zheng Z."/>
            <person name="Cheng S."/>
            <person name="Spooner D."/>
            <person name="Van Deynze A."/>
            <person name="Simon P."/>
        </authorList>
    </citation>
    <scope>NUCLEOTIDE SEQUENCE [LARGE SCALE GENOMIC DNA]</scope>
    <source>
        <tissue evidence="10">Leaf</tissue>
    </source>
</reference>
<evidence type="ECO:0000259" key="9">
    <source>
        <dbReference type="PROSITE" id="PS51370"/>
    </source>
</evidence>
<evidence type="ECO:0000256" key="1">
    <source>
        <dbReference type="ARBA" id="ARBA00004123"/>
    </source>
</evidence>
<keyword evidence="3" id="KW-0805">Transcription regulation</keyword>
<keyword evidence="12" id="KW-1185">Reference proteome</keyword>
<evidence type="ECO:0000256" key="6">
    <source>
        <dbReference type="ARBA" id="ARBA00023242"/>
    </source>
</evidence>
<evidence type="ECO:0008006" key="13">
    <source>
        <dbReference type="Google" id="ProtNLM"/>
    </source>
</evidence>
<dbReference type="Gramene" id="KZM97506">
    <property type="protein sequence ID" value="KZM97506"/>
    <property type="gene ID" value="DCAR_015132"/>
</dbReference>
<name>A0A165WMM8_DAUCS</name>
<dbReference type="OrthoDB" id="1896834at2759"/>
<dbReference type="STRING" id="79200.A0A165WMM8"/>
<dbReference type="PROSITE" id="PS51370">
    <property type="entry name" value="R"/>
    <property type="match status" value="1"/>
</dbReference>
<dbReference type="InterPro" id="IPR017888">
    <property type="entry name" value="CYC/TB1_R_domain"/>
</dbReference>
<comment type="subcellular location">
    <subcellularLocation>
        <location evidence="1">Nucleus</location>
    </subcellularLocation>
</comment>
<protein>
    <recommendedName>
        <fullName evidence="13">TCP domain-containing protein</fullName>
    </recommendedName>
</protein>
<feature type="compositionally biased region" description="Basic and acidic residues" evidence="7">
    <location>
        <begin position="228"/>
        <end position="249"/>
    </location>
</feature>
<organism evidence="10">
    <name type="scientific">Daucus carota subsp. sativus</name>
    <name type="common">Carrot</name>
    <dbReference type="NCBI Taxonomy" id="79200"/>
    <lineage>
        <taxon>Eukaryota</taxon>
        <taxon>Viridiplantae</taxon>
        <taxon>Streptophyta</taxon>
        <taxon>Embryophyta</taxon>
        <taxon>Tracheophyta</taxon>
        <taxon>Spermatophyta</taxon>
        <taxon>Magnoliopsida</taxon>
        <taxon>eudicotyledons</taxon>
        <taxon>Gunneridae</taxon>
        <taxon>Pentapetalae</taxon>
        <taxon>asterids</taxon>
        <taxon>campanulids</taxon>
        <taxon>Apiales</taxon>
        <taxon>Apiaceae</taxon>
        <taxon>Apioideae</taxon>
        <taxon>Scandiceae</taxon>
        <taxon>Daucinae</taxon>
        <taxon>Daucus</taxon>
        <taxon>Daucus sect. Daucus</taxon>
    </lineage>
</organism>
<accession>A0A165WMM8</accession>
<dbReference type="OMA" id="ISDANTH"/>